<gene>
    <name evidence="1" type="ORF">JHL16_15310</name>
</gene>
<dbReference type="Proteomes" id="UP000616151">
    <property type="component" value="Unassembled WGS sequence"/>
</dbReference>
<evidence type="ECO:0000313" key="1">
    <source>
        <dbReference type="EMBL" id="MBK1867726.1"/>
    </source>
</evidence>
<accession>A0ACC5R5C1</accession>
<evidence type="ECO:0000313" key="2">
    <source>
        <dbReference type="Proteomes" id="UP000616151"/>
    </source>
</evidence>
<reference evidence="1" key="1">
    <citation type="submission" date="2021-01" db="EMBL/GenBank/DDBJ databases">
        <authorList>
            <person name="Sun Q."/>
        </authorList>
    </citation>
    <scope>NUCLEOTIDE SEQUENCE</scope>
    <source>
        <strain evidence="1">YIM B02566</strain>
    </source>
</reference>
<name>A0ACC5R5C1_9HYPH</name>
<comment type="caution">
    <text evidence="1">The sequence shown here is derived from an EMBL/GenBank/DDBJ whole genome shotgun (WGS) entry which is preliminary data.</text>
</comment>
<proteinExistence type="predicted"/>
<dbReference type="EMBL" id="JAENHL010000007">
    <property type="protein sequence ID" value="MBK1867726.1"/>
    <property type="molecule type" value="Genomic_DNA"/>
</dbReference>
<keyword evidence="2" id="KW-1185">Reference proteome</keyword>
<sequence>MIALLCLASPAIASADNDDAIFPKKLDCGTTSEPKNCKAHQRLLPLIMGGALAGRRASMRSVARYASEFSNGIFVRDQKLSCAWRMVIIGSPKLRSTSDDQSSFEKTCLALSKSDYADAEMLAKKIALRVFRVNAFVLPANN</sequence>
<protein>
    <submittedName>
        <fullName evidence="1">Uncharacterized protein</fullName>
    </submittedName>
</protein>
<organism evidence="1 2">
    <name type="scientific">Taklimakanibacter albus</name>
    <dbReference type="NCBI Taxonomy" id="2800327"/>
    <lineage>
        <taxon>Bacteria</taxon>
        <taxon>Pseudomonadati</taxon>
        <taxon>Pseudomonadota</taxon>
        <taxon>Alphaproteobacteria</taxon>
        <taxon>Hyphomicrobiales</taxon>
        <taxon>Aestuariivirgaceae</taxon>
        <taxon>Taklimakanibacter</taxon>
    </lineage>
</organism>